<organism evidence="1">
    <name type="scientific">Vibrio sp. FF_307</name>
    <dbReference type="NCBI Taxonomy" id="1652834"/>
    <lineage>
        <taxon>Bacteria</taxon>
        <taxon>Pseudomonadati</taxon>
        <taxon>Pseudomonadota</taxon>
        <taxon>Gammaproteobacteria</taxon>
        <taxon>Vibrionales</taxon>
        <taxon>Vibrionaceae</taxon>
        <taxon>Vibrio</taxon>
    </lineage>
</organism>
<protein>
    <submittedName>
        <fullName evidence="1">Uncharacterized protein</fullName>
    </submittedName>
</protein>
<proteinExistence type="predicted"/>
<dbReference type="AlphaFoldDB" id="A0A0H3ZSD1"/>
<accession>A0A0H3ZSD1</accession>
<evidence type="ECO:0000313" key="1">
    <source>
        <dbReference type="EMBL" id="AKN36789.1"/>
    </source>
</evidence>
<name>A0A0H3ZSD1_9VIBR</name>
<reference evidence="1" key="1">
    <citation type="journal article" date="2015" name="MBio">
        <title>Eco-Evolutionary Dynamics of Episomes among Ecologically Cohesive Bacterial Populations.</title>
        <authorList>
            <person name="Xue H."/>
            <person name="Cordero O.X."/>
            <person name="Camas F.M."/>
            <person name="Trimble W."/>
            <person name="Meyer F."/>
            <person name="Guglielmini J."/>
            <person name="Rocha E.P."/>
            <person name="Polz M.F."/>
        </authorList>
    </citation>
    <scope>NUCLEOTIDE SEQUENCE</scope>
    <source>
        <strain evidence="1">FF_307</strain>
    </source>
</reference>
<sequence>MIKDNPAARLHEILKQGQEFPTSTPTKDAWSELLNIDDQGVGQESILMSKLSQFVLLPYEVEELISLYYPEQSDNLRYAMNKLHQAILKQNLSGSWSSFSGHIDQHSLSTLSMAAALLEHKLDTKLIDADELSEFKVRIQTVLDESIDSNLSTEFKKYVTHYLQKILTAINDYMISGAQPILDALEATLGHAVLDPEFKEDLKKTETGSKIRDILGDLANVVTIATAASGAVAYLSSNGVPLLN</sequence>
<dbReference type="EMBL" id="KP795512">
    <property type="protein sequence ID" value="AKN36789.1"/>
    <property type="molecule type" value="Genomic_DNA"/>
</dbReference>